<accession>A0ABM8S2P6</accession>
<sequence>MSRVVGLLCVLVALWARFGSGGAAAESSPGSGEGTMRIMHVALAGAVPLERARGLVNEAQAAGFTAIQVVLTDGVQFNHAPWKPAKGAWTKAEFLSWAAYARAHGLDVIPEVKLLTHQEQFFQKRYPNLMFNSVSYDPRKDATYTVVFAFLDEVIETLHPKAIHIGHEEAFGWTVGQVSKWLKFGEVMIPADLFLGDVRRVHAYLTAKGIATWMWADMLLSPAEFPGLPTRHLHGVADGYGKPLRDQIPRDIVMCEWHYGETLAQFPSMAAMQGEGFRVIGATWKREEAMRSFSRYALSRHAYGLMATTWFHLQQNDIELVRWIIQASGALFRNPDAVVPPMPASVGAPDGRG</sequence>
<keyword evidence="5" id="KW-0326">Glycosidase</keyword>
<keyword evidence="2 5" id="KW-0378">Hydrolase</keyword>
<name>A0ABM8S2P6_9BACT</name>
<feature type="signal peptide" evidence="3">
    <location>
        <begin position="1"/>
        <end position="25"/>
    </location>
</feature>
<feature type="chain" id="PRO_5046804231" evidence="3">
    <location>
        <begin position="26"/>
        <end position="353"/>
    </location>
</feature>
<keyword evidence="3" id="KW-0732">Signal</keyword>
<evidence type="ECO:0000259" key="4">
    <source>
        <dbReference type="Pfam" id="PF00728"/>
    </source>
</evidence>
<dbReference type="PANTHER" id="PTHR21040">
    <property type="entry name" value="BCDNA.GH04120"/>
    <property type="match status" value="1"/>
</dbReference>
<reference evidence="5 6" key="1">
    <citation type="submission" date="2021-02" db="EMBL/GenBank/DDBJ databases">
        <authorList>
            <person name="Han P."/>
        </authorList>
    </citation>
    <scope>NUCLEOTIDE SEQUENCE [LARGE SCALE GENOMIC DNA]</scope>
    <source>
        <strain evidence="5">Candidatus Nitrospira sp. ZN2</strain>
    </source>
</reference>
<evidence type="ECO:0000256" key="1">
    <source>
        <dbReference type="ARBA" id="ARBA00006285"/>
    </source>
</evidence>
<dbReference type="SUPFAM" id="SSF51445">
    <property type="entry name" value="(Trans)glycosidases"/>
    <property type="match status" value="1"/>
</dbReference>
<evidence type="ECO:0000313" key="5">
    <source>
        <dbReference type="EMBL" id="CAE6785243.1"/>
    </source>
</evidence>
<dbReference type="InterPro" id="IPR015883">
    <property type="entry name" value="Glyco_hydro_20_cat"/>
</dbReference>
<dbReference type="InterPro" id="IPR017853">
    <property type="entry name" value="GH"/>
</dbReference>
<protein>
    <submittedName>
        <fullName evidence="5">Beta-N-acetylhexosaminidase</fullName>
        <ecNumber evidence="5">3.2.1.52</ecNumber>
    </submittedName>
</protein>
<gene>
    <name evidence="5" type="ORF">NSPZN2_50076</name>
</gene>
<dbReference type="PANTHER" id="PTHR21040:SF8">
    <property type="entry name" value="BCDNA.GH04120"/>
    <property type="match status" value="1"/>
</dbReference>
<dbReference type="RefSeq" id="WP_213043673.1">
    <property type="nucleotide sequence ID" value="NZ_CAJNBJ010000018.1"/>
</dbReference>
<dbReference type="GO" id="GO:0004563">
    <property type="term" value="F:beta-N-acetylhexosaminidase activity"/>
    <property type="evidence" value="ECO:0007669"/>
    <property type="project" value="UniProtKB-EC"/>
</dbReference>
<feature type="domain" description="Glycoside hydrolase family 20 catalytic" evidence="4">
    <location>
        <begin position="83"/>
        <end position="223"/>
    </location>
</feature>
<evidence type="ECO:0000313" key="6">
    <source>
        <dbReference type="Proteomes" id="UP000675880"/>
    </source>
</evidence>
<comment type="similarity">
    <text evidence="1">Belongs to the glycosyl hydrolase 20 family.</text>
</comment>
<organism evidence="5 6">
    <name type="scientific">Nitrospira defluvii</name>
    <dbReference type="NCBI Taxonomy" id="330214"/>
    <lineage>
        <taxon>Bacteria</taxon>
        <taxon>Pseudomonadati</taxon>
        <taxon>Nitrospirota</taxon>
        <taxon>Nitrospiria</taxon>
        <taxon>Nitrospirales</taxon>
        <taxon>Nitrospiraceae</taxon>
        <taxon>Nitrospira</taxon>
    </lineage>
</organism>
<evidence type="ECO:0000256" key="3">
    <source>
        <dbReference type="SAM" id="SignalP"/>
    </source>
</evidence>
<comment type="caution">
    <text evidence="5">The sequence shown here is derived from an EMBL/GenBank/DDBJ whole genome shotgun (WGS) entry which is preliminary data.</text>
</comment>
<dbReference type="InterPro" id="IPR038901">
    <property type="entry name" value="HEXDC-like"/>
</dbReference>
<evidence type="ECO:0000256" key="2">
    <source>
        <dbReference type="ARBA" id="ARBA00022801"/>
    </source>
</evidence>
<keyword evidence="6" id="KW-1185">Reference proteome</keyword>
<dbReference type="EC" id="3.2.1.52" evidence="5"/>
<dbReference type="Proteomes" id="UP000675880">
    <property type="component" value="Unassembled WGS sequence"/>
</dbReference>
<dbReference type="Gene3D" id="3.20.20.80">
    <property type="entry name" value="Glycosidases"/>
    <property type="match status" value="1"/>
</dbReference>
<dbReference type="Pfam" id="PF00728">
    <property type="entry name" value="Glyco_hydro_20"/>
    <property type="match status" value="1"/>
</dbReference>
<proteinExistence type="inferred from homology"/>
<dbReference type="EMBL" id="CAJNBJ010000018">
    <property type="protein sequence ID" value="CAE6785243.1"/>
    <property type="molecule type" value="Genomic_DNA"/>
</dbReference>